<comment type="caution">
    <text evidence="1">The sequence shown here is derived from an EMBL/GenBank/DDBJ whole genome shotgun (WGS) entry which is preliminary data.</text>
</comment>
<gene>
    <name evidence="1" type="ORF">Nepgr_029745</name>
</gene>
<dbReference type="GO" id="GO:0070939">
    <property type="term" value="C:Dsl1/NZR complex"/>
    <property type="evidence" value="ECO:0007669"/>
    <property type="project" value="InterPro"/>
</dbReference>
<dbReference type="GO" id="GO:0006888">
    <property type="term" value="P:endoplasmic reticulum to Golgi vesicle-mediated transport"/>
    <property type="evidence" value="ECO:0007669"/>
    <property type="project" value="InterPro"/>
</dbReference>
<dbReference type="Proteomes" id="UP001279734">
    <property type="component" value="Unassembled WGS sequence"/>
</dbReference>
<dbReference type="AlphaFoldDB" id="A0AAD3TFX2"/>
<dbReference type="EMBL" id="BSYO01000033">
    <property type="protein sequence ID" value="GMH27902.1"/>
    <property type="molecule type" value="Genomic_DNA"/>
</dbReference>
<dbReference type="PANTHER" id="PTHR13520:SF0">
    <property type="entry name" value="RAD50-INTERACTING PROTEIN 1"/>
    <property type="match status" value="1"/>
</dbReference>
<name>A0AAD3TFX2_NEPGR</name>
<dbReference type="GO" id="GO:0060628">
    <property type="term" value="P:regulation of ER to Golgi vesicle-mediated transport"/>
    <property type="evidence" value="ECO:0007669"/>
    <property type="project" value="TreeGrafter"/>
</dbReference>
<dbReference type="GO" id="GO:0006890">
    <property type="term" value="P:retrograde vesicle-mediated transport, Golgi to endoplasmic reticulum"/>
    <property type="evidence" value="ECO:0007669"/>
    <property type="project" value="InterPro"/>
</dbReference>
<dbReference type="InterPro" id="IPR007528">
    <property type="entry name" value="RINT1_Tip20"/>
</dbReference>
<sequence length="159" mass="18322">MIARCQNLLVGSHRIHLIRATASKFLWHLVNILLLKHESNDFPSNDSDEALMTVCALINAARACEFNLQTWSDDVLLLGWEFDENGMNSDINGHLMDISCFFDEKINCFSELETSWLIEIAHLQPHKVATCGKILTRNYGKWLRQVILKIVITLRTMFF</sequence>
<keyword evidence="2" id="KW-1185">Reference proteome</keyword>
<proteinExistence type="predicted"/>
<reference evidence="1" key="1">
    <citation type="submission" date="2023-05" db="EMBL/GenBank/DDBJ databases">
        <title>Nepenthes gracilis genome sequencing.</title>
        <authorList>
            <person name="Fukushima K."/>
        </authorList>
    </citation>
    <scope>NUCLEOTIDE SEQUENCE</scope>
    <source>
        <strain evidence="1">SING2019-196</strain>
    </source>
</reference>
<evidence type="ECO:0000313" key="1">
    <source>
        <dbReference type="EMBL" id="GMH27902.1"/>
    </source>
</evidence>
<dbReference type="PROSITE" id="PS51386">
    <property type="entry name" value="RINT1_TIP20"/>
    <property type="match status" value="1"/>
</dbReference>
<evidence type="ECO:0000313" key="2">
    <source>
        <dbReference type="Proteomes" id="UP001279734"/>
    </source>
</evidence>
<protein>
    <submittedName>
        <fullName evidence="1">Uncharacterized protein</fullName>
    </submittedName>
</protein>
<organism evidence="1 2">
    <name type="scientific">Nepenthes gracilis</name>
    <name type="common">Slender pitcher plant</name>
    <dbReference type="NCBI Taxonomy" id="150966"/>
    <lineage>
        <taxon>Eukaryota</taxon>
        <taxon>Viridiplantae</taxon>
        <taxon>Streptophyta</taxon>
        <taxon>Embryophyta</taxon>
        <taxon>Tracheophyta</taxon>
        <taxon>Spermatophyta</taxon>
        <taxon>Magnoliopsida</taxon>
        <taxon>eudicotyledons</taxon>
        <taxon>Gunneridae</taxon>
        <taxon>Pentapetalae</taxon>
        <taxon>Caryophyllales</taxon>
        <taxon>Nepenthaceae</taxon>
        <taxon>Nepenthes</taxon>
    </lineage>
</organism>
<accession>A0AAD3TFX2</accession>
<dbReference type="PANTHER" id="PTHR13520">
    <property type="entry name" value="RAD50-INTERACTING PROTEIN 1 RINT-1"/>
    <property type="match status" value="1"/>
</dbReference>